<dbReference type="HAMAP" id="MF_01940">
    <property type="entry name" value="RNA_CPDase"/>
    <property type="match status" value="1"/>
</dbReference>
<dbReference type="AlphaFoldDB" id="A0A4R3KL99"/>
<dbReference type="Pfam" id="PF13563">
    <property type="entry name" value="2_5_RNA_ligase2"/>
    <property type="match status" value="1"/>
</dbReference>
<reference evidence="3 4" key="1">
    <citation type="submission" date="2019-03" db="EMBL/GenBank/DDBJ databases">
        <title>Genomic Encyclopedia of Type Strains, Phase IV (KMG-IV): sequencing the most valuable type-strain genomes for metagenomic binning, comparative biology and taxonomic classification.</title>
        <authorList>
            <person name="Goeker M."/>
        </authorList>
    </citation>
    <scope>NUCLEOTIDE SEQUENCE [LARGE SCALE GENOMIC DNA]</scope>
    <source>
        <strain evidence="3 4">DSM 23802</strain>
    </source>
</reference>
<dbReference type="Proteomes" id="UP000295788">
    <property type="component" value="Unassembled WGS sequence"/>
</dbReference>
<feature type="short sequence motif" description="HXTX 2" evidence="2">
    <location>
        <begin position="129"/>
        <end position="132"/>
    </location>
</feature>
<keyword evidence="1 2" id="KW-0378">Hydrolase</keyword>
<dbReference type="EC" id="3.1.4.58" evidence="2"/>
<keyword evidence="4" id="KW-1185">Reference proteome</keyword>
<dbReference type="RefSeq" id="WP_165894878.1">
    <property type="nucleotide sequence ID" value="NZ_SMAB01000001.1"/>
</dbReference>
<dbReference type="InterPro" id="IPR009097">
    <property type="entry name" value="Cyclic_Pdiesterase"/>
</dbReference>
<comment type="function">
    <text evidence="2">Hydrolyzes RNA 2',3'-cyclic phosphodiester to an RNA 2'-phosphomonoester.</text>
</comment>
<comment type="catalytic activity">
    <reaction evidence="2">
        <text>a 3'-end 2',3'-cyclophospho-ribonucleotide-RNA + H2O = a 3'-end 2'-phospho-ribonucleotide-RNA + H(+)</text>
        <dbReference type="Rhea" id="RHEA:11828"/>
        <dbReference type="Rhea" id="RHEA-COMP:10464"/>
        <dbReference type="Rhea" id="RHEA-COMP:17353"/>
        <dbReference type="ChEBI" id="CHEBI:15377"/>
        <dbReference type="ChEBI" id="CHEBI:15378"/>
        <dbReference type="ChEBI" id="CHEBI:83064"/>
        <dbReference type="ChEBI" id="CHEBI:173113"/>
        <dbReference type="EC" id="3.1.4.58"/>
    </reaction>
</comment>
<dbReference type="Gene3D" id="3.90.1140.10">
    <property type="entry name" value="Cyclic phosphodiesterase"/>
    <property type="match status" value="1"/>
</dbReference>
<feature type="short sequence motif" description="HXTX 1" evidence="2">
    <location>
        <begin position="41"/>
        <end position="44"/>
    </location>
</feature>
<dbReference type="GO" id="GO:0008664">
    <property type="term" value="F:RNA 2',3'-cyclic 3'-phosphodiesterase activity"/>
    <property type="evidence" value="ECO:0007669"/>
    <property type="project" value="UniProtKB-EC"/>
</dbReference>
<accession>A0A4R3KL99</accession>
<dbReference type="NCBIfam" id="TIGR02258">
    <property type="entry name" value="2_5_ligase"/>
    <property type="match status" value="1"/>
</dbReference>
<evidence type="ECO:0000313" key="3">
    <source>
        <dbReference type="EMBL" id="TCS84517.1"/>
    </source>
</evidence>
<proteinExistence type="inferred from homology"/>
<dbReference type="InterPro" id="IPR004175">
    <property type="entry name" value="RNA_CPDase"/>
</dbReference>
<feature type="active site" description="Proton acceptor" evidence="2">
    <location>
        <position position="129"/>
    </location>
</feature>
<dbReference type="SUPFAM" id="SSF55144">
    <property type="entry name" value="LigT-like"/>
    <property type="match status" value="1"/>
</dbReference>
<evidence type="ECO:0000256" key="1">
    <source>
        <dbReference type="ARBA" id="ARBA00022801"/>
    </source>
</evidence>
<dbReference type="EMBL" id="SMAB01000001">
    <property type="protein sequence ID" value="TCS84517.1"/>
    <property type="molecule type" value="Genomic_DNA"/>
</dbReference>
<keyword evidence="3" id="KW-0436">Ligase</keyword>
<dbReference type="GO" id="GO:0016874">
    <property type="term" value="F:ligase activity"/>
    <property type="evidence" value="ECO:0007669"/>
    <property type="project" value="UniProtKB-KW"/>
</dbReference>
<dbReference type="PANTHER" id="PTHR35561:SF1">
    <property type="entry name" value="RNA 2',3'-CYCLIC PHOSPHODIESTERASE"/>
    <property type="match status" value="1"/>
</dbReference>
<sequence>MELRLFITINLEQQIKDQVRMVLPSLKCRFKGRFVPSEHWHITTLFLGEVEEDQIPLIEQSMKEAVKVIRPFQLWIEGIGAFPSLKKPNILWAGVGGDLKPLNQLYHQLIKTIEPLKIDFDAKPVYTPHLTLARKVIPQTCQETGELNLKTKPWTVNALELYQSIFIHQGVKYHRILKTNF</sequence>
<protein>
    <recommendedName>
        <fullName evidence="2">RNA 2',3'-cyclic phosphodiesterase</fullName>
        <shortName evidence="2">RNA 2',3'-CPDase</shortName>
        <ecNumber evidence="2">3.1.4.58</ecNumber>
    </recommendedName>
</protein>
<dbReference type="PANTHER" id="PTHR35561">
    <property type="entry name" value="RNA 2',3'-CYCLIC PHOSPHODIESTERASE"/>
    <property type="match status" value="1"/>
</dbReference>
<dbReference type="GO" id="GO:0004113">
    <property type="term" value="F:2',3'-cyclic-nucleotide 3'-phosphodiesterase activity"/>
    <property type="evidence" value="ECO:0007669"/>
    <property type="project" value="InterPro"/>
</dbReference>
<gene>
    <name evidence="3" type="ORF">EDD72_101186</name>
</gene>
<name>A0A4R3KL99_9BACI</name>
<feature type="active site" description="Proton donor" evidence="2">
    <location>
        <position position="41"/>
    </location>
</feature>
<comment type="similarity">
    <text evidence="2">Belongs to the 2H phosphoesterase superfamily. ThpR family.</text>
</comment>
<evidence type="ECO:0000256" key="2">
    <source>
        <dbReference type="HAMAP-Rule" id="MF_01940"/>
    </source>
</evidence>
<evidence type="ECO:0000313" key="4">
    <source>
        <dbReference type="Proteomes" id="UP000295788"/>
    </source>
</evidence>
<organism evidence="3 4">
    <name type="scientific">Tepidibacillus fermentans</name>
    <dbReference type="NCBI Taxonomy" id="1281767"/>
    <lineage>
        <taxon>Bacteria</taxon>
        <taxon>Bacillati</taxon>
        <taxon>Bacillota</taxon>
        <taxon>Bacilli</taxon>
        <taxon>Bacillales</taxon>
        <taxon>Bacillaceae</taxon>
        <taxon>Tepidibacillus</taxon>
    </lineage>
</organism>
<comment type="caution">
    <text evidence="3">The sequence shown here is derived from an EMBL/GenBank/DDBJ whole genome shotgun (WGS) entry which is preliminary data.</text>
</comment>